<dbReference type="Proteomes" id="UP000024635">
    <property type="component" value="Unassembled WGS sequence"/>
</dbReference>
<name>A0A016SFN5_9BILA</name>
<proteinExistence type="predicted"/>
<dbReference type="AlphaFoldDB" id="A0A016SFN5"/>
<gene>
    <name evidence="1" type="primary">Acey_s0236.g3213</name>
    <name evidence="1" type="ORF">Y032_0236g3213</name>
</gene>
<reference evidence="2" key="1">
    <citation type="journal article" date="2015" name="Nat. Genet.">
        <title>The genome and transcriptome of the zoonotic hookworm Ancylostoma ceylanicum identify infection-specific gene families.</title>
        <authorList>
            <person name="Schwarz E.M."/>
            <person name="Hu Y."/>
            <person name="Antoshechkin I."/>
            <person name="Miller M.M."/>
            <person name="Sternberg P.W."/>
            <person name="Aroian R.V."/>
        </authorList>
    </citation>
    <scope>NUCLEOTIDE SEQUENCE</scope>
    <source>
        <strain evidence="2">HY135</strain>
    </source>
</reference>
<protein>
    <submittedName>
        <fullName evidence="1">Uncharacterized protein</fullName>
    </submittedName>
</protein>
<evidence type="ECO:0000313" key="1">
    <source>
        <dbReference type="EMBL" id="EYB89089.1"/>
    </source>
</evidence>
<comment type="caution">
    <text evidence="1">The sequence shown here is derived from an EMBL/GenBank/DDBJ whole genome shotgun (WGS) entry which is preliminary data.</text>
</comment>
<evidence type="ECO:0000313" key="2">
    <source>
        <dbReference type="Proteomes" id="UP000024635"/>
    </source>
</evidence>
<accession>A0A016SFN5</accession>
<dbReference type="EMBL" id="JARK01001572">
    <property type="protein sequence ID" value="EYB89089.1"/>
    <property type="molecule type" value="Genomic_DNA"/>
</dbReference>
<organism evidence="1 2">
    <name type="scientific">Ancylostoma ceylanicum</name>
    <dbReference type="NCBI Taxonomy" id="53326"/>
    <lineage>
        <taxon>Eukaryota</taxon>
        <taxon>Metazoa</taxon>
        <taxon>Ecdysozoa</taxon>
        <taxon>Nematoda</taxon>
        <taxon>Chromadorea</taxon>
        <taxon>Rhabditida</taxon>
        <taxon>Rhabditina</taxon>
        <taxon>Rhabditomorpha</taxon>
        <taxon>Strongyloidea</taxon>
        <taxon>Ancylostomatidae</taxon>
        <taxon>Ancylostomatinae</taxon>
        <taxon>Ancylostoma</taxon>
    </lineage>
</organism>
<keyword evidence="2" id="KW-1185">Reference proteome</keyword>
<sequence>MNMQRNSEASITNVQLKVLKIFLQTRCLWQDIHWWVFNGAVLKGSVSARHNSISSEHVRAAEHIDVL</sequence>